<dbReference type="Gene3D" id="3.40.50.410">
    <property type="entry name" value="von Willebrand factor, type A domain"/>
    <property type="match status" value="1"/>
</dbReference>
<keyword evidence="2" id="KW-0812">Transmembrane</keyword>
<dbReference type="PROSITE" id="PS50089">
    <property type="entry name" value="ZF_RING_2"/>
    <property type="match status" value="1"/>
</dbReference>
<organism evidence="4 5">
    <name type="scientific">Populus deltoides</name>
    <name type="common">Eastern poplar</name>
    <name type="synonym">Eastern cottonwood</name>
    <dbReference type="NCBI Taxonomy" id="3696"/>
    <lineage>
        <taxon>Eukaryota</taxon>
        <taxon>Viridiplantae</taxon>
        <taxon>Streptophyta</taxon>
        <taxon>Embryophyta</taxon>
        <taxon>Tracheophyta</taxon>
        <taxon>Spermatophyta</taxon>
        <taxon>Magnoliopsida</taxon>
        <taxon>eudicotyledons</taxon>
        <taxon>Gunneridae</taxon>
        <taxon>Pentapetalae</taxon>
        <taxon>rosids</taxon>
        <taxon>fabids</taxon>
        <taxon>Malpighiales</taxon>
        <taxon>Salicaceae</taxon>
        <taxon>Saliceae</taxon>
        <taxon>Populus</taxon>
    </lineage>
</organism>
<keyword evidence="2" id="KW-0472">Membrane</keyword>
<dbReference type="GO" id="GO:0004842">
    <property type="term" value="F:ubiquitin-protein transferase activity"/>
    <property type="evidence" value="ECO:0007669"/>
    <property type="project" value="TreeGrafter"/>
</dbReference>
<dbReference type="Pfam" id="PF07002">
    <property type="entry name" value="Copine"/>
    <property type="match status" value="1"/>
</dbReference>
<evidence type="ECO:0000259" key="3">
    <source>
        <dbReference type="PROSITE" id="PS50089"/>
    </source>
</evidence>
<dbReference type="SMART" id="SM00184">
    <property type="entry name" value="RING"/>
    <property type="match status" value="1"/>
</dbReference>
<evidence type="ECO:0000313" key="5">
    <source>
        <dbReference type="Proteomes" id="UP000807159"/>
    </source>
</evidence>
<dbReference type="GO" id="GO:0005634">
    <property type="term" value="C:nucleus"/>
    <property type="evidence" value="ECO:0007669"/>
    <property type="project" value="TreeGrafter"/>
</dbReference>
<dbReference type="SUPFAM" id="SSF57850">
    <property type="entry name" value="RING/U-box"/>
    <property type="match status" value="1"/>
</dbReference>
<dbReference type="AlphaFoldDB" id="A0A8T2XV62"/>
<dbReference type="Gene3D" id="3.30.40.10">
    <property type="entry name" value="Zinc/RING finger domain, C3HC4 (zinc finger)"/>
    <property type="match status" value="1"/>
</dbReference>
<gene>
    <name evidence="4" type="ORF">H0E87_019472</name>
</gene>
<dbReference type="InterPro" id="IPR013083">
    <property type="entry name" value="Znf_RING/FYVE/PHD"/>
</dbReference>
<dbReference type="GO" id="GO:0008270">
    <property type="term" value="F:zinc ion binding"/>
    <property type="evidence" value="ECO:0007669"/>
    <property type="project" value="UniProtKB-KW"/>
</dbReference>
<comment type="caution">
    <text evidence="4">The sequence shown here is derived from an EMBL/GenBank/DDBJ whole genome shotgun (WGS) entry which is preliminary data.</text>
</comment>
<dbReference type="InterPro" id="IPR002035">
    <property type="entry name" value="VWF_A"/>
</dbReference>
<feature type="domain" description="RING-type" evidence="3">
    <location>
        <begin position="344"/>
        <end position="377"/>
    </location>
</feature>
<protein>
    <recommendedName>
        <fullName evidence="3">RING-type domain-containing protein</fullName>
    </recommendedName>
</protein>
<dbReference type="InterPro" id="IPR010734">
    <property type="entry name" value="Copine_C"/>
</dbReference>
<keyword evidence="1" id="KW-0863">Zinc-finger</keyword>
<proteinExistence type="predicted"/>
<keyword evidence="1" id="KW-0479">Metal-binding</keyword>
<reference evidence="4" key="1">
    <citation type="journal article" date="2021" name="J. Hered.">
        <title>Genome Assembly of Salicaceae Populus deltoides (Eastern Cottonwood) I-69 Based on Nanopore Sequencing and Hi-C Technologies.</title>
        <authorList>
            <person name="Bai S."/>
            <person name="Wu H."/>
            <person name="Zhang J."/>
            <person name="Pan Z."/>
            <person name="Zhao W."/>
            <person name="Li Z."/>
            <person name="Tong C."/>
        </authorList>
    </citation>
    <scope>NUCLEOTIDE SEQUENCE</scope>
    <source>
        <tissue evidence="4">Leaf</tissue>
    </source>
</reference>
<evidence type="ECO:0000313" key="4">
    <source>
        <dbReference type="EMBL" id="KAH8496735.1"/>
    </source>
</evidence>
<dbReference type="InterPro" id="IPR052079">
    <property type="entry name" value="E3_ligase/Copine_domain"/>
</dbReference>
<dbReference type="SMART" id="SM00327">
    <property type="entry name" value="VWA"/>
    <property type="match status" value="1"/>
</dbReference>
<dbReference type="EMBL" id="JACEGQ020000010">
    <property type="protein sequence ID" value="KAH8496735.1"/>
    <property type="molecule type" value="Genomic_DNA"/>
</dbReference>
<dbReference type="PANTHER" id="PTHR45751:SF16">
    <property type="entry name" value="E3 UBIQUITIN-PROTEIN LIGASE RGLG4"/>
    <property type="match status" value="1"/>
</dbReference>
<dbReference type="Pfam" id="PF13920">
    <property type="entry name" value="zf-C3HC4_3"/>
    <property type="match status" value="1"/>
</dbReference>
<evidence type="ECO:0000256" key="2">
    <source>
        <dbReference type="SAM" id="Phobius"/>
    </source>
</evidence>
<name>A0A8T2XV62_POPDE</name>
<accession>A0A8T2XV62</accession>
<keyword evidence="2" id="KW-1133">Transmembrane helix</keyword>
<dbReference type="SUPFAM" id="SSF53300">
    <property type="entry name" value="vWA-like"/>
    <property type="match status" value="1"/>
</dbReference>
<sequence>MATWLNSRSLLLTGSPPLLQVTTALREAGLESSNLIVGIDFTKSNEWTGKVSFNNRSLHAIGDAPNPYEKAISIIGKTMAPFDEDNLIPCFGFGDATTHDQEVFSFHSDHSPCHGFEEVLACYKKIVPNLRLSGPTSYGPVIEAAIDIVEKSKGQYHVLLIIADGQVTRSVDTGDGEMSPQEEQTIKAIVDASSYPLSIILVGVGDGPWEDMKRFDDKIPAREFDNFQFVNFTAIMSKNATISEKETAFALAALMEIPLQYKAAVEFGIIGIPNALATLFCIPSICFYVLSHIFKWPLEKRRSMGQAKKIVPRPPPVPYSRRPVLDREPTHVSSPVLDERTQACPICLTNRKDLAFGCGHMTCRDCGSRVSSCPICRRPITSRIRLYA</sequence>
<evidence type="ECO:0000256" key="1">
    <source>
        <dbReference type="PROSITE-ProRule" id="PRU00175"/>
    </source>
</evidence>
<feature type="transmembrane region" description="Helical" evidence="2">
    <location>
        <begin position="275"/>
        <end position="294"/>
    </location>
</feature>
<dbReference type="InterPro" id="IPR001841">
    <property type="entry name" value="Znf_RING"/>
</dbReference>
<dbReference type="InterPro" id="IPR036465">
    <property type="entry name" value="vWFA_dom_sf"/>
</dbReference>
<dbReference type="GO" id="GO:0016567">
    <property type="term" value="P:protein ubiquitination"/>
    <property type="evidence" value="ECO:0007669"/>
    <property type="project" value="TreeGrafter"/>
</dbReference>
<keyword evidence="5" id="KW-1185">Reference proteome</keyword>
<keyword evidence="1" id="KW-0862">Zinc</keyword>
<dbReference type="PANTHER" id="PTHR45751">
    <property type="entry name" value="COPINE FAMILY PROTEIN 1"/>
    <property type="match status" value="1"/>
</dbReference>
<dbReference type="Proteomes" id="UP000807159">
    <property type="component" value="Chromosome 10"/>
</dbReference>